<dbReference type="InterPro" id="IPR029052">
    <property type="entry name" value="Metallo-depent_PP-like"/>
</dbReference>
<dbReference type="AlphaFoldDB" id="A0A2S8FDD6"/>
<comment type="caution">
    <text evidence="4">The sequence shown here is derived from an EMBL/GenBank/DDBJ whole genome shotgun (WGS) entry which is preliminary data.</text>
</comment>
<gene>
    <name evidence="4" type="ORF">C5Y98_21750</name>
</gene>
<accession>A0A2S8FDD6</accession>
<dbReference type="SUPFAM" id="SSF56300">
    <property type="entry name" value="Metallo-dependent phosphatases"/>
    <property type="match status" value="1"/>
</dbReference>
<name>A0A2S8FDD6_9BACT</name>
<dbReference type="Gene3D" id="3.60.21.10">
    <property type="match status" value="1"/>
</dbReference>
<dbReference type="InterPro" id="IPR039331">
    <property type="entry name" value="PAPs-like"/>
</dbReference>
<feature type="domain" description="Calcineurin-like phosphoesterase" evidence="3">
    <location>
        <begin position="157"/>
        <end position="363"/>
    </location>
</feature>
<evidence type="ECO:0000256" key="2">
    <source>
        <dbReference type="SAM" id="SignalP"/>
    </source>
</evidence>
<dbReference type="PANTHER" id="PTHR22953">
    <property type="entry name" value="ACID PHOSPHATASE RELATED"/>
    <property type="match status" value="1"/>
</dbReference>
<feature type="chain" id="PRO_5015704902" description="Calcineurin-like phosphoesterase domain-containing protein" evidence="2">
    <location>
        <begin position="40"/>
        <end position="422"/>
    </location>
</feature>
<dbReference type="RefSeq" id="WP_105357379.1">
    <property type="nucleotide sequence ID" value="NZ_PUIB01000021.1"/>
</dbReference>
<sequence>MSDPASRADRRDFITKLSTLAVGAGALAGVAAAAPAAEAAESDAPLQAGPPVLQNPTATSMAVAWSVDQAATGFVEYGETPELGSKAYAPENGLNPLNSRFLQARITGLTPGNKIYYRTVTTPIQFANAYKIVAGEPIQGEVYEFRTPSAEPTAASFAVLNDTHEKLEVLQAATGQLAAEPADLTVWNGDIFNDIRSDDQIIAQVLRPADAPFAAQRPVLYTSGNHDVRGVHARALSQAMIEWPDQKGLGRNFAVRQGPLALVGLDTGEDKPDAHPVFAGLANFEPYREAQGAWLAEALQRADIATAPYLVVFCHIPLWGRPGDNPGDTLEGYASYCRQAQRAWHPHLAKAGAQLLVCGHTHRFRYDEPNDQRAYGQIVGGGPSLSGGTIIRGKADEKTLTVTATSLDGKGLGEWRIPPRQG</sequence>
<dbReference type="OrthoDB" id="9809781at2"/>
<dbReference type="InterPro" id="IPR006311">
    <property type="entry name" value="TAT_signal"/>
</dbReference>
<keyword evidence="1 2" id="KW-0732">Signal</keyword>
<feature type="signal peptide" evidence="2">
    <location>
        <begin position="1"/>
        <end position="39"/>
    </location>
</feature>
<evidence type="ECO:0000313" key="5">
    <source>
        <dbReference type="Proteomes" id="UP000239388"/>
    </source>
</evidence>
<dbReference type="InterPro" id="IPR004843">
    <property type="entry name" value="Calcineurin-like_PHP"/>
</dbReference>
<reference evidence="4 5" key="1">
    <citation type="submission" date="2018-02" db="EMBL/GenBank/DDBJ databases">
        <title>Comparative genomes isolates from brazilian mangrove.</title>
        <authorList>
            <person name="Araujo J.E."/>
            <person name="Taketani R.G."/>
            <person name="Silva M.C.P."/>
            <person name="Loureco M.V."/>
            <person name="Andreote F.D."/>
        </authorList>
    </citation>
    <scope>NUCLEOTIDE SEQUENCE [LARGE SCALE GENOMIC DNA]</scope>
    <source>
        <strain evidence="4 5">NAP PRIS-MGV</strain>
    </source>
</reference>
<dbReference type="PROSITE" id="PS51318">
    <property type="entry name" value="TAT"/>
    <property type="match status" value="1"/>
</dbReference>
<evidence type="ECO:0000259" key="3">
    <source>
        <dbReference type="Pfam" id="PF00149"/>
    </source>
</evidence>
<protein>
    <recommendedName>
        <fullName evidence="3">Calcineurin-like phosphoesterase domain-containing protein</fullName>
    </recommendedName>
</protein>
<organism evidence="4 5">
    <name type="scientific">Blastopirellula marina</name>
    <dbReference type="NCBI Taxonomy" id="124"/>
    <lineage>
        <taxon>Bacteria</taxon>
        <taxon>Pseudomonadati</taxon>
        <taxon>Planctomycetota</taxon>
        <taxon>Planctomycetia</taxon>
        <taxon>Pirellulales</taxon>
        <taxon>Pirellulaceae</taxon>
        <taxon>Blastopirellula</taxon>
    </lineage>
</organism>
<proteinExistence type="predicted"/>
<evidence type="ECO:0000313" key="4">
    <source>
        <dbReference type="EMBL" id="PQO30175.1"/>
    </source>
</evidence>
<evidence type="ECO:0000256" key="1">
    <source>
        <dbReference type="ARBA" id="ARBA00022729"/>
    </source>
</evidence>
<dbReference type="EMBL" id="PUIB01000021">
    <property type="protein sequence ID" value="PQO30175.1"/>
    <property type="molecule type" value="Genomic_DNA"/>
</dbReference>
<dbReference type="Proteomes" id="UP000239388">
    <property type="component" value="Unassembled WGS sequence"/>
</dbReference>
<dbReference type="Pfam" id="PF00149">
    <property type="entry name" value="Metallophos"/>
    <property type="match status" value="1"/>
</dbReference>
<dbReference type="PANTHER" id="PTHR22953:SF153">
    <property type="entry name" value="PURPLE ACID PHOSPHATASE"/>
    <property type="match status" value="1"/>
</dbReference>
<dbReference type="GO" id="GO:0003993">
    <property type="term" value="F:acid phosphatase activity"/>
    <property type="evidence" value="ECO:0007669"/>
    <property type="project" value="InterPro"/>
</dbReference>